<dbReference type="InterPro" id="IPR050793">
    <property type="entry name" value="CMP-NeuNAc_synthase"/>
</dbReference>
<evidence type="ECO:0000313" key="2">
    <source>
        <dbReference type="Proteomes" id="UP000176705"/>
    </source>
</evidence>
<dbReference type="InterPro" id="IPR029044">
    <property type="entry name" value="Nucleotide-diphossugar_trans"/>
</dbReference>
<dbReference type="Gene3D" id="3.90.550.10">
    <property type="entry name" value="Spore Coat Polysaccharide Biosynthesis Protein SpsA, Chain A"/>
    <property type="match status" value="1"/>
</dbReference>
<organism evidence="1 2">
    <name type="scientific">Candidatus Sungbacteria bacterium RIFCSPLOWO2_01_FULL_59_16</name>
    <dbReference type="NCBI Taxonomy" id="1802280"/>
    <lineage>
        <taxon>Bacteria</taxon>
        <taxon>Candidatus Sungiibacteriota</taxon>
    </lineage>
</organism>
<dbReference type="InterPro" id="IPR003329">
    <property type="entry name" value="Cytidylyl_trans"/>
</dbReference>
<protein>
    <recommendedName>
        <fullName evidence="3">N-acylneuraminate cytidylyltransferase</fullName>
    </recommendedName>
</protein>
<accession>A0A1G2LA63</accession>
<dbReference type="CDD" id="cd02513">
    <property type="entry name" value="CMP-NeuAc_Synthase"/>
    <property type="match status" value="1"/>
</dbReference>
<dbReference type="Pfam" id="PF02348">
    <property type="entry name" value="CTP_transf_3"/>
    <property type="match status" value="1"/>
</dbReference>
<evidence type="ECO:0000313" key="1">
    <source>
        <dbReference type="EMBL" id="OHA08533.1"/>
    </source>
</evidence>
<dbReference type="PANTHER" id="PTHR21485">
    <property type="entry name" value="HAD SUPERFAMILY MEMBERS CMAS AND KDSC"/>
    <property type="match status" value="1"/>
</dbReference>
<name>A0A1G2LA63_9BACT</name>
<dbReference type="EMBL" id="MHQS01000015">
    <property type="protein sequence ID" value="OHA08533.1"/>
    <property type="molecule type" value="Genomic_DNA"/>
</dbReference>
<dbReference type="PANTHER" id="PTHR21485:SF6">
    <property type="entry name" value="N-ACYLNEURAMINATE CYTIDYLYLTRANSFERASE-RELATED"/>
    <property type="match status" value="1"/>
</dbReference>
<dbReference type="AlphaFoldDB" id="A0A1G2LA63"/>
<proteinExistence type="predicted"/>
<sequence>MKILGVITARGGSKSIPRKNIKELCGKPLIAYTIEAATTSGVFDRIILSTDDQEIAEVAKRYGCEAPFMRPAELAEDTTPHLPVMQHAVKWLEEHEGYTPDYVAILQPTAPLRQARHLREAVELLQKTGADSVVAMVEIPGHHSPYWAVKVDEQGLGTLLLSQEPIRKRIPRRQNLPKAYTHSGALYLFRTSILLDPVEPNFYGDKVAAYIMEDKYNVNIDNPTDWELAEQAIKRLSF</sequence>
<dbReference type="SUPFAM" id="SSF53448">
    <property type="entry name" value="Nucleotide-diphospho-sugar transferases"/>
    <property type="match status" value="1"/>
</dbReference>
<comment type="caution">
    <text evidence="1">The sequence shown here is derived from an EMBL/GenBank/DDBJ whole genome shotgun (WGS) entry which is preliminary data.</text>
</comment>
<reference evidence="1 2" key="1">
    <citation type="journal article" date="2016" name="Nat. Commun.">
        <title>Thousands of microbial genomes shed light on interconnected biogeochemical processes in an aquifer system.</title>
        <authorList>
            <person name="Anantharaman K."/>
            <person name="Brown C.T."/>
            <person name="Hug L.A."/>
            <person name="Sharon I."/>
            <person name="Castelle C.J."/>
            <person name="Probst A.J."/>
            <person name="Thomas B.C."/>
            <person name="Singh A."/>
            <person name="Wilkins M.J."/>
            <person name="Karaoz U."/>
            <person name="Brodie E.L."/>
            <person name="Williams K.H."/>
            <person name="Hubbard S.S."/>
            <person name="Banfield J.F."/>
        </authorList>
    </citation>
    <scope>NUCLEOTIDE SEQUENCE [LARGE SCALE GENOMIC DNA]</scope>
</reference>
<dbReference type="GO" id="GO:0008781">
    <property type="term" value="F:N-acylneuraminate cytidylyltransferase activity"/>
    <property type="evidence" value="ECO:0007669"/>
    <property type="project" value="TreeGrafter"/>
</dbReference>
<gene>
    <name evidence="1" type="ORF">A3B37_00330</name>
</gene>
<dbReference type="STRING" id="1802280.A3B37_00330"/>
<evidence type="ECO:0008006" key="3">
    <source>
        <dbReference type="Google" id="ProtNLM"/>
    </source>
</evidence>
<dbReference type="Proteomes" id="UP000176705">
    <property type="component" value="Unassembled WGS sequence"/>
</dbReference>